<dbReference type="GO" id="GO:0055037">
    <property type="term" value="C:recycling endosome"/>
    <property type="evidence" value="ECO:0007669"/>
    <property type="project" value="TreeGrafter"/>
</dbReference>
<dbReference type="AlphaFoldDB" id="A0A8C0JFH1"/>
<evidence type="ECO:0000259" key="8">
    <source>
        <dbReference type="Pfam" id="PF24518"/>
    </source>
</evidence>
<name>A0A8C0JFH1_CHEAB</name>
<dbReference type="GO" id="GO:0042113">
    <property type="term" value="P:B cell activation"/>
    <property type="evidence" value="ECO:0007669"/>
    <property type="project" value="TreeGrafter"/>
</dbReference>
<reference evidence="9" key="2">
    <citation type="submission" date="2025-09" db="UniProtKB">
        <authorList>
            <consortium name="Ensembl"/>
        </authorList>
    </citation>
    <scope>IDENTIFICATION</scope>
</reference>
<evidence type="ECO:0000256" key="5">
    <source>
        <dbReference type="ARBA" id="ARBA00022889"/>
    </source>
</evidence>
<evidence type="ECO:0000256" key="4">
    <source>
        <dbReference type="ARBA" id="ARBA00022737"/>
    </source>
</evidence>
<dbReference type="GO" id="GO:0030888">
    <property type="term" value="P:regulation of B cell proliferation"/>
    <property type="evidence" value="ECO:0007669"/>
    <property type="project" value="TreeGrafter"/>
</dbReference>
<keyword evidence="7" id="KW-0393">Immunoglobulin domain</keyword>
<dbReference type="Proteomes" id="UP000694404">
    <property type="component" value="Unplaced"/>
</dbReference>
<dbReference type="GO" id="GO:0033691">
    <property type="term" value="F:sialic acid binding"/>
    <property type="evidence" value="ECO:0007669"/>
    <property type="project" value="TreeGrafter"/>
</dbReference>
<accession>A0A8C0JFH1</accession>
<evidence type="ECO:0000313" key="9">
    <source>
        <dbReference type="Ensembl" id="ENSCABP00000031581.1"/>
    </source>
</evidence>
<keyword evidence="10" id="KW-1185">Reference proteome</keyword>
<organism evidence="9 10">
    <name type="scientific">Chelonoidis abingdonii</name>
    <name type="common">Abingdon island giant tortoise</name>
    <name type="synonym">Testudo abingdonii</name>
    <dbReference type="NCBI Taxonomy" id="106734"/>
    <lineage>
        <taxon>Eukaryota</taxon>
        <taxon>Metazoa</taxon>
        <taxon>Chordata</taxon>
        <taxon>Craniata</taxon>
        <taxon>Vertebrata</taxon>
        <taxon>Euteleostomi</taxon>
        <taxon>Archelosauria</taxon>
        <taxon>Testudinata</taxon>
        <taxon>Testudines</taxon>
        <taxon>Cryptodira</taxon>
        <taxon>Durocryptodira</taxon>
        <taxon>Testudinoidea</taxon>
        <taxon>Testudinidae</taxon>
        <taxon>Chelonoidis</taxon>
    </lineage>
</organism>
<evidence type="ECO:0000256" key="3">
    <source>
        <dbReference type="ARBA" id="ARBA00022729"/>
    </source>
</evidence>
<evidence type="ECO:0000256" key="1">
    <source>
        <dbReference type="ARBA" id="ARBA00004251"/>
    </source>
</evidence>
<keyword evidence="3" id="KW-0732">Signal</keyword>
<keyword evidence="2" id="KW-0472">Membrane</keyword>
<dbReference type="PANTHER" id="PTHR46958">
    <property type="entry name" value="B-CELL RECEPTOR CD22"/>
    <property type="match status" value="1"/>
</dbReference>
<dbReference type="GO" id="GO:0019903">
    <property type="term" value="F:protein phosphatase binding"/>
    <property type="evidence" value="ECO:0007669"/>
    <property type="project" value="TreeGrafter"/>
</dbReference>
<reference evidence="9" key="1">
    <citation type="submission" date="2025-08" db="UniProtKB">
        <authorList>
            <consortium name="Ensembl"/>
        </authorList>
    </citation>
    <scope>IDENTIFICATION</scope>
</reference>
<keyword evidence="6" id="KW-0325">Glycoprotein</keyword>
<dbReference type="Ensembl" id="ENSCABT00000034612.1">
    <property type="protein sequence ID" value="ENSCABP00000031581.1"/>
    <property type="gene ID" value="ENSCABG00000023048.1"/>
</dbReference>
<keyword evidence="5" id="KW-0130">Cell adhesion</keyword>
<dbReference type="GO" id="GO:0070062">
    <property type="term" value="C:extracellular exosome"/>
    <property type="evidence" value="ECO:0007669"/>
    <property type="project" value="TreeGrafter"/>
</dbReference>
<feature type="domain" description="B-cell receptor CD22 first Ig-like" evidence="8">
    <location>
        <begin position="27"/>
        <end position="107"/>
    </location>
</feature>
<dbReference type="PANTHER" id="PTHR46958:SF1">
    <property type="entry name" value="B-CELL RECEPTOR CD22"/>
    <property type="match status" value="1"/>
</dbReference>
<dbReference type="OMA" id="WMTRISV"/>
<protein>
    <recommendedName>
        <fullName evidence="8">B-cell receptor CD22 first Ig-like domain-containing protein</fullName>
    </recommendedName>
</protein>
<evidence type="ECO:0000313" key="10">
    <source>
        <dbReference type="Proteomes" id="UP000694404"/>
    </source>
</evidence>
<sequence length="150" mass="16705">MLLWVIAGTDQPFTLSSGATSLIAWTGACLPIPCSYQSCVLNPRRPNNLTISSLAWNLNPGYDPEKKDFSGTVQYKHNATISPAFAGRVRFLGNLERDCSLQLSDLQPRQKQEERKWMTRISVNVLGKRKSPGLLCRNSLKTHSPAHPLL</sequence>
<evidence type="ECO:0000256" key="6">
    <source>
        <dbReference type="ARBA" id="ARBA00023180"/>
    </source>
</evidence>
<dbReference type="InterPro" id="IPR056386">
    <property type="entry name" value="Ig_CD22"/>
</dbReference>
<proteinExistence type="predicted"/>
<dbReference type="InterPro" id="IPR013783">
    <property type="entry name" value="Ig-like_fold"/>
</dbReference>
<dbReference type="GO" id="GO:0005769">
    <property type="term" value="C:early endosome"/>
    <property type="evidence" value="ECO:0007669"/>
    <property type="project" value="TreeGrafter"/>
</dbReference>
<dbReference type="Gene3D" id="2.60.40.10">
    <property type="entry name" value="Immunoglobulins"/>
    <property type="match status" value="1"/>
</dbReference>
<dbReference type="Pfam" id="PF24518">
    <property type="entry name" value="Ig_CD22"/>
    <property type="match status" value="1"/>
</dbReference>
<dbReference type="GO" id="GO:0009897">
    <property type="term" value="C:external side of plasma membrane"/>
    <property type="evidence" value="ECO:0007669"/>
    <property type="project" value="TreeGrafter"/>
</dbReference>
<comment type="subcellular location">
    <subcellularLocation>
        <location evidence="1">Cell membrane</location>
        <topology evidence="1">Single-pass type I membrane protein</topology>
    </subcellularLocation>
</comment>
<dbReference type="GO" id="GO:0007155">
    <property type="term" value="P:cell adhesion"/>
    <property type="evidence" value="ECO:0007669"/>
    <property type="project" value="UniProtKB-KW"/>
</dbReference>
<evidence type="ECO:0000256" key="2">
    <source>
        <dbReference type="ARBA" id="ARBA00022475"/>
    </source>
</evidence>
<dbReference type="GeneTree" id="ENSGT00950000185089"/>
<dbReference type="GO" id="GO:0042609">
    <property type="term" value="F:CD4 receptor binding"/>
    <property type="evidence" value="ECO:0007669"/>
    <property type="project" value="TreeGrafter"/>
</dbReference>
<evidence type="ECO:0000256" key="7">
    <source>
        <dbReference type="ARBA" id="ARBA00023319"/>
    </source>
</evidence>
<dbReference type="GO" id="GO:0050859">
    <property type="term" value="P:negative regulation of B cell receptor signaling pathway"/>
    <property type="evidence" value="ECO:0007669"/>
    <property type="project" value="TreeGrafter"/>
</dbReference>
<keyword evidence="4" id="KW-0677">Repeat</keyword>
<keyword evidence="2" id="KW-1003">Cell membrane</keyword>